<dbReference type="PANTHER" id="PTHR43134:SF1">
    <property type="entry name" value="SIGNAL RECOGNITION PARTICLE RECEPTOR SUBUNIT ALPHA"/>
    <property type="match status" value="1"/>
</dbReference>
<comment type="subcellular location">
    <subcellularLocation>
        <location evidence="9">Cell membrane</location>
        <topology evidence="9">Peripheral membrane protein</topology>
        <orientation evidence="9">Cytoplasmic side</orientation>
    </subcellularLocation>
    <subcellularLocation>
        <location evidence="9">Cytoplasm</location>
    </subcellularLocation>
</comment>
<gene>
    <name evidence="9 11" type="primary">ftsY</name>
    <name evidence="11" type="ORF">IAD50_06880</name>
</gene>
<dbReference type="SMART" id="SM00963">
    <property type="entry name" value="SRP54_N"/>
    <property type="match status" value="1"/>
</dbReference>
<dbReference type="EC" id="3.6.5.4" evidence="9"/>
<reference evidence="11" key="2">
    <citation type="journal article" date="2021" name="PeerJ">
        <title>Extensive microbial diversity within the chicken gut microbiome revealed by metagenomics and culture.</title>
        <authorList>
            <person name="Gilroy R."/>
            <person name="Ravi A."/>
            <person name="Getino M."/>
            <person name="Pursley I."/>
            <person name="Horton D.L."/>
            <person name="Alikhan N.F."/>
            <person name="Baker D."/>
            <person name="Gharbi K."/>
            <person name="Hall N."/>
            <person name="Watson M."/>
            <person name="Adriaenssens E.M."/>
            <person name="Foster-Nyarko E."/>
            <person name="Jarju S."/>
            <person name="Secka A."/>
            <person name="Antonio M."/>
            <person name="Oren A."/>
            <person name="Chaudhuri R.R."/>
            <person name="La Ragione R."/>
            <person name="Hildebrand F."/>
            <person name="Pallen M.J."/>
        </authorList>
    </citation>
    <scope>NUCLEOTIDE SEQUENCE</scope>
    <source>
        <strain evidence="11">CHK195-4489</strain>
    </source>
</reference>
<dbReference type="PANTHER" id="PTHR43134">
    <property type="entry name" value="SIGNAL RECOGNITION PARTICLE RECEPTOR SUBUNIT ALPHA"/>
    <property type="match status" value="1"/>
</dbReference>
<dbReference type="Gene3D" id="1.20.120.140">
    <property type="entry name" value="Signal recognition particle SRP54, nucleotide-binding domain"/>
    <property type="match status" value="1"/>
</dbReference>
<evidence type="ECO:0000256" key="8">
    <source>
        <dbReference type="ARBA" id="ARBA00048027"/>
    </source>
</evidence>
<comment type="similarity">
    <text evidence="9">Belongs to the GTP-binding SRP family. FtsY subfamily.</text>
</comment>
<dbReference type="Pfam" id="PF00448">
    <property type="entry name" value="SRP54"/>
    <property type="match status" value="1"/>
</dbReference>
<dbReference type="GO" id="GO:0005525">
    <property type="term" value="F:GTP binding"/>
    <property type="evidence" value="ECO:0007669"/>
    <property type="project" value="UniProtKB-UniRule"/>
</dbReference>
<dbReference type="InterPro" id="IPR027417">
    <property type="entry name" value="P-loop_NTPase"/>
</dbReference>
<comment type="caution">
    <text evidence="11">The sequence shown here is derived from an EMBL/GenBank/DDBJ whole genome shotgun (WGS) entry which is preliminary data.</text>
</comment>
<evidence type="ECO:0000256" key="6">
    <source>
        <dbReference type="ARBA" id="ARBA00023136"/>
    </source>
</evidence>
<dbReference type="GO" id="GO:0006614">
    <property type="term" value="P:SRP-dependent cotranslational protein targeting to membrane"/>
    <property type="evidence" value="ECO:0007669"/>
    <property type="project" value="InterPro"/>
</dbReference>
<keyword evidence="4 9" id="KW-0378">Hydrolase</keyword>
<evidence type="ECO:0000259" key="10">
    <source>
        <dbReference type="PROSITE" id="PS00300"/>
    </source>
</evidence>
<evidence type="ECO:0000256" key="3">
    <source>
        <dbReference type="ARBA" id="ARBA00022741"/>
    </source>
</evidence>
<reference evidence="11" key="1">
    <citation type="submission" date="2020-10" db="EMBL/GenBank/DDBJ databases">
        <authorList>
            <person name="Gilroy R."/>
        </authorList>
    </citation>
    <scope>NUCLEOTIDE SEQUENCE</scope>
    <source>
        <strain evidence="11">CHK195-4489</strain>
    </source>
</reference>
<keyword evidence="6 9" id="KW-0472">Membrane</keyword>
<protein>
    <recommendedName>
        <fullName evidence="9">Signal recognition particle receptor FtsY</fullName>
        <shortName evidence="9">SRP receptor</shortName>
        <ecNumber evidence="9">3.6.5.4</ecNumber>
    </recommendedName>
</protein>
<dbReference type="InterPro" id="IPR004390">
    <property type="entry name" value="SR_rcpt_FtsY"/>
</dbReference>
<feature type="binding site" evidence="9">
    <location>
        <begin position="190"/>
        <end position="194"/>
    </location>
    <ligand>
        <name>GTP</name>
        <dbReference type="ChEBI" id="CHEBI:37565"/>
    </ligand>
</feature>
<dbReference type="SMART" id="SM00962">
    <property type="entry name" value="SRP54"/>
    <property type="match status" value="1"/>
</dbReference>
<comment type="subunit">
    <text evidence="9">Part of the signal recognition particle protein translocation system, which is composed of SRP and FtsY.</text>
</comment>
<dbReference type="InterPro" id="IPR013822">
    <property type="entry name" value="Signal_recog_particl_SRP54_hlx"/>
</dbReference>
<feature type="domain" description="SRP54-type proteins GTP-binding" evidence="10">
    <location>
        <begin position="275"/>
        <end position="288"/>
    </location>
</feature>
<proteinExistence type="inferred from homology"/>
<dbReference type="InterPro" id="IPR042101">
    <property type="entry name" value="SRP54_N_sf"/>
</dbReference>
<dbReference type="GO" id="GO:0003924">
    <property type="term" value="F:GTPase activity"/>
    <property type="evidence" value="ECO:0007669"/>
    <property type="project" value="UniProtKB-UniRule"/>
</dbReference>
<dbReference type="Proteomes" id="UP000824089">
    <property type="component" value="Unassembled WGS sequence"/>
</dbReference>
<dbReference type="GO" id="GO:0005047">
    <property type="term" value="F:signal recognition particle binding"/>
    <property type="evidence" value="ECO:0007669"/>
    <property type="project" value="TreeGrafter"/>
</dbReference>
<dbReference type="Pfam" id="PF02881">
    <property type="entry name" value="SRP54_N"/>
    <property type="match status" value="1"/>
</dbReference>
<feature type="binding site" evidence="9">
    <location>
        <begin position="254"/>
        <end position="257"/>
    </location>
    <ligand>
        <name>GTP</name>
        <dbReference type="ChEBI" id="CHEBI:37565"/>
    </ligand>
</feature>
<comment type="function">
    <text evidence="9">Involved in targeting and insertion of nascent membrane proteins into the cytoplasmic membrane. Acts as a receptor for the complex formed by the signal recognition particle (SRP) and the ribosome-nascent chain (RNC).</text>
</comment>
<evidence type="ECO:0000256" key="9">
    <source>
        <dbReference type="HAMAP-Rule" id="MF_00920"/>
    </source>
</evidence>
<name>A0A9D1I7T3_9CLOT</name>
<keyword evidence="5 9" id="KW-0342">GTP-binding</keyword>
<organism evidence="11 12">
    <name type="scientific">Candidatus Egerieisoma faecipullorum</name>
    <dbReference type="NCBI Taxonomy" id="2840963"/>
    <lineage>
        <taxon>Bacteria</taxon>
        <taxon>Bacillati</taxon>
        <taxon>Bacillota</taxon>
        <taxon>Clostridia</taxon>
        <taxon>Eubacteriales</taxon>
        <taxon>Clostridiaceae</taxon>
        <taxon>Clostridiaceae incertae sedis</taxon>
        <taxon>Candidatus Egerieisoma</taxon>
    </lineage>
</organism>
<dbReference type="InterPro" id="IPR000897">
    <property type="entry name" value="SRP54_GTPase_dom"/>
</dbReference>
<dbReference type="GO" id="GO:0005737">
    <property type="term" value="C:cytoplasm"/>
    <property type="evidence" value="ECO:0007669"/>
    <property type="project" value="UniProtKB-SubCell"/>
</dbReference>
<dbReference type="AlphaFoldDB" id="A0A9D1I7T3"/>
<dbReference type="SUPFAM" id="SSF52540">
    <property type="entry name" value="P-loop containing nucleoside triphosphate hydrolases"/>
    <property type="match status" value="1"/>
</dbReference>
<evidence type="ECO:0000256" key="4">
    <source>
        <dbReference type="ARBA" id="ARBA00022801"/>
    </source>
</evidence>
<accession>A0A9D1I7T3</accession>
<evidence type="ECO:0000313" key="11">
    <source>
        <dbReference type="EMBL" id="HIU30001.1"/>
    </source>
</evidence>
<keyword evidence="1 9" id="KW-1003">Cell membrane</keyword>
<evidence type="ECO:0000256" key="1">
    <source>
        <dbReference type="ARBA" id="ARBA00022475"/>
    </source>
</evidence>
<dbReference type="SUPFAM" id="SSF47364">
    <property type="entry name" value="Domain of the SRP/SRP receptor G-proteins"/>
    <property type="match status" value="1"/>
</dbReference>
<dbReference type="GO" id="GO:0005886">
    <property type="term" value="C:plasma membrane"/>
    <property type="evidence" value="ECO:0007669"/>
    <property type="project" value="UniProtKB-SubCell"/>
</dbReference>
<dbReference type="CDD" id="cd17874">
    <property type="entry name" value="FtsY"/>
    <property type="match status" value="1"/>
</dbReference>
<dbReference type="SMART" id="SM00382">
    <property type="entry name" value="AAA"/>
    <property type="match status" value="1"/>
</dbReference>
<dbReference type="FunFam" id="1.20.120.140:FF:000002">
    <property type="entry name" value="Signal recognition particle receptor FtsY"/>
    <property type="match status" value="1"/>
</dbReference>
<dbReference type="HAMAP" id="MF_00920">
    <property type="entry name" value="FtsY"/>
    <property type="match status" value="1"/>
</dbReference>
<feature type="binding site" evidence="9">
    <location>
        <begin position="108"/>
        <end position="115"/>
    </location>
    <ligand>
        <name>GTP</name>
        <dbReference type="ChEBI" id="CHEBI:37565"/>
    </ligand>
</feature>
<evidence type="ECO:0000256" key="2">
    <source>
        <dbReference type="ARBA" id="ARBA00022490"/>
    </source>
</evidence>
<comment type="catalytic activity">
    <reaction evidence="8 9">
        <text>GTP + H2O = GDP + phosphate + H(+)</text>
        <dbReference type="Rhea" id="RHEA:19669"/>
        <dbReference type="ChEBI" id="CHEBI:15377"/>
        <dbReference type="ChEBI" id="CHEBI:15378"/>
        <dbReference type="ChEBI" id="CHEBI:37565"/>
        <dbReference type="ChEBI" id="CHEBI:43474"/>
        <dbReference type="ChEBI" id="CHEBI:58189"/>
        <dbReference type="EC" id="3.6.5.4"/>
    </reaction>
</comment>
<evidence type="ECO:0000313" key="12">
    <source>
        <dbReference type="Proteomes" id="UP000824089"/>
    </source>
</evidence>
<dbReference type="FunFam" id="3.40.50.300:FF:000053">
    <property type="entry name" value="Signal recognition particle receptor FtsY"/>
    <property type="match status" value="1"/>
</dbReference>
<evidence type="ECO:0000256" key="5">
    <source>
        <dbReference type="ARBA" id="ARBA00023134"/>
    </source>
</evidence>
<sequence>MGFFDKLKSGLKKTKDSFLGTVDTILAGFGKIDEALFEELEDVLISSDFGVQTTEEILKKLRESVKTKKLTEASQIRSELQEIIAGLLDIGARGLDLDDVPAVITVIGVNGVGKTTSIGKIAHLYRNAGKKVLLAAGDTFRAAAGDQLAIWAERSGAELIRQAEGADPAAVLFDACRAAKARGADVLICDTAGRLHNKKNLMDELAKMARIVARELPDVRRETFLVLDSTTGQNAVNQAKAFSEVAELTGIVLTKLDGSSKGGIIVSICNELNIPVRLVGVGEGIEDMHPFSPEDYVRALFE</sequence>
<dbReference type="InterPro" id="IPR003593">
    <property type="entry name" value="AAA+_ATPase"/>
</dbReference>
<dbReference type="NCBIfam" id="TIGR00064">
    <property type="entry name" value="ftsY"/>
    <property type="match status" value="1"/>
</dbReference>
<dbReference type="EMBL" id="DVMM01000143">
    <property type="protein sequence ID" value="HIU30001.1"/>
    <property type="molecule type" value="Genomic_DNA"/>
</dbReference>
<dbReference type="PROSITE" id="PS00300">
    <property type="entry name" value="SRP54"/>
    <property type="match status" value="1"/>
</dbReference>
<keyword evidence="3 9" id="KW-0547">Nucleotide-binding</keyword>
<keyword evidence="7 9" id="KW-0675">Receptor</keyword>
<evidence type="ECO:0000256" key="7">
    <source>
        <dbReference type="ARBA" id="ARBA00023170"/>
    </source>
</evidence>
<dbReference type="InterPro" id="IPR036225">
    <property type="entry name" value="SRP/SRP_N"/>
</dbReference>
<dbReference type="Gene3D" id="3.40.50.300">
    <property type="entry name" value="P-loop containing nucleotide triphosphate hydrolases"/>
    <property type="match status" value="1"/>
</dbReference>
<keyword evidence="2 9" id="KW-0963">Cytoplasm</keyword>